<feature type="transmembrane region" description="Helical" evidence="7">
    <location>
        <begin position="12"/>
        <end position="32"/>
    </location>
</feature>
<gene>
    <name evidence="9 10" type="primary">LOC116948495</name>
</gene>
<keyword evidence="4 7" id="KW-0812">Transmembrane</keyword>
<dbReference type="RefSeq" id="XP_032821113.1">
    <property type="nucleotide sequence ID" value="XM_032965222.1"/>
</dbReference>
<evidence type="ECO:0000313" key="8">
    <source>
        <dbReference type="Proteomes" id="UP001318040"/>
    </source>
</evidence>
<feature type="transmembrane region" description="Helical" evidence="7">
    <location>
        <begin position="108"/>
        <end position="128"/>
    </location>
</feature>
<evidence type="ECO:0000256" key="4">
    <source>
        <dbReference type="ARBA" id="ARBA00022692"/>
    </source>
</evidence>
<dbReference type="AlphaFoldDB" id="A0AAJ7TNH0"/>
<feature type="transmembrane region" description="Helical" evidence="7">
    <location>
        <begin position="429"/>
        <end position="451"/>
    </location>
</feature>
<sequence length="454" mass="49916">MPSQAAPHDSYHLVWIIFFILGLGSLLPWNFFMTATMYFKGRLQDKKENVTARNSNDSNDTISGAPAWESELSKNFDSTMTICSMVPLLIFCCLNSMLHTLIPIKLRIVGGLGGILMMFVITGSLVWASSLSPSAFFGITMVTVFLINSFGAVFQSSVFGLVGRLPPGYTAPVMSGQGMSGIFTALAMIFSILSGSDSRSAAFWYFVTACVVTAIAIFSYLYLPRLKFARYYLYKDNHPTTTDDTENKNEHIANGDSKVAGPNQAFLNLNKGEERPKPDSIYIIFRKIWSMALCVCCVFWFTIAVFPALTVRVATFSTHNMWNSLFLPVCCFLTFGVSDFMGRSLTAVVMWPGEHSCWFPVLVAARLVFIPAFLLCNVTPHPFGSALLAHDVAFFLVMLLFGMSSGYLASLAMSYGPKRVEAHNAETAGSVMMFFLALGLALGAATSFVMIQCL</sequence>
<evidence type="ECO:0000256" key="3">
    <source>
        <dbReference type="ARBA" id="ARBA00022448"/>
    </source>
</evidence>
<feature type="transmembrane region" description="Helical" evidence="7">
    <location>
        <begin position="358"/>
        <end position="376"/>
    </location>
</feature>
<dbReference type="InterPro" id="IPR034764">
    <property type="entry name" value="ENT1/ENT2"/>
</dbReference>
<dbReference type="InterPro" id="IPR002259">
    <property type="entry name" value="Eqnu_transpt"/>
</dbReference>
<evidence type="ECO:0000256" key="2">
    <source>
        <dbReference type="ARBA" id="ARBA00007965"/>
    </source>
</evidence>
<evidence type="ECO:0000256" key="5">
    <source>
        <dbReference type="ARBA" id="ARBA00022989"/>
    </source>
</evidence>
<evidence type="ECO:0000313" key="10">
    <source>
        <dbReference type="RefSeq" id="XP_032821113.1"/>
    </source>
</evidence>
<keyword evidence="8" id="KW-1185">Reference proteome</keyword>
<dbReference type="SUPFAM" id="SSF103473">
    <property type="entry name" value="MFS general substrate transporter"/>
    <property type="match status" value="1"/>
</dbReference>
<feature type="transmembrane region" description="Helical" evidence="7">
    <location>
        <begin position="135"/>
        <end position="154"/>
    </location>
</feature>
<name>A0AAJ7TNH0_PETMA</name>
<evidence type="ECO:0000256" key="6">
    <source>
        <dbReference type="ARBA" id="ARBA00023136"/>
    </source>
</evidence>
<keyword evidence="3" id="KW-0813">Transport</keyword>
<dbReference type="Proteomes" id="UP001318040">
    <property type="component" value="Chromosome 33"/>
</dbReference>
<feature type="transmembrane region" description="Helical" evidence="7">
    <location>
        <begin position="321"/>
        <end position="338"/>
    </location>
</feature>
<dbReference type="PIRSF" id="PIRSF016379">
    <property type="entry name" value="ENT"/>
    <property type="match status" value="1"/>
</dbReference>
<dbReference type="PANTHER" id="PTHR10332:SF9">
    <property type="entry name" value="EQUILIBRATIVE NUCLEOSIDE TRANSPORTER 1"/>
    <property type="match status" value="1"/>
</dbReference>
<dbReference type="PRINTS" id="PR01130">
    <property type="entry name" value="DERENTRNSPRT"/>
</dbReference>
<comment type="subcellular location">
    <subcellularLocation>
        <location evidence="1">Basolateral cell membrane</location>
        <topology evidence="1">Multi-pass membrane protein</topology>
    </subcellularLocation>
</comment>
<organism evidence="8 9">
    <name type="scientific">Petromyzon marinus</name>
    <name type="common">Sea lamprey</name>
    <dbReference type="NCBI Taxonomy" id="7757"/>
    <lineage>
        <taxon>Eukaryota</taxon>
        <taxon>Metazoa</taxon>
        <taxon>Chordata</taxon>
        <taxon>Craniata</taxon>
        <taxon>Vertebrata</taxon>
        <taxon>Cyclostomata</taxon>
        <taxon>Hyperoartia</taxon>
        <taxon>Petromyzontiformes</taxon>
        <taxon>Petromyzontidae</taxon>
        <taxon>Petromyzon</taxon>
    </lineage>
</organism>
<dbReference type="KEGG" id="pmrn:116948495"/>
<accession>A0AAJ7TNH0</accession>
<feature type="transmembrane region" description="Helical" evidence="7">
    <location>
        <begin position="174"/>
        <end position="195"/>
    </location>
</feature>
<dbReference type="InterPro" id="IPR036259">
    <property type="entry name" value="MFS_trans_sf"/>
</dbReference>
<dbReference type="Gene3D" id="1.20.1250.20">
    <property type="entry name" value="MFS general substrate transporter like domains"/>
    <property type="match status" value="1"/>
</dbReference>
<comment type="similarity">
    <text evidence="2">Belongs to the SLC29A/ENT transporter (TC 2.A.57) family.</text>
</comment>
<keyword evidence="6 7" id="KW-0472">Membrane</keyword>
<feature type="transmembrane region" description="Helical" evidence="7">
    <location>
        <begin position="202"/>
        <end position="223"/>
    </location>
</feature>
<proteinExistence type="inferred from homology"/>
<dbReference type="NCBIfam" id="TIGR00939">
    <property type="entry name" value="2a57"/>
    <property type="match status" value="1"/>
</dbReference>
<dbReference type="GO" id="GO:0015213">
    <property type="term" value="F:uridine transmembrane transporter activity"/>
    <property type="evidence" value="ECO:0007669"/>
    <property type="project" value="UniProtKB-ARBA"/>
</dbReference>
<dbReference type="RefSeq" id="XP_032821112.1">
    <property type="nucleotide sequence ID" value="XM_032965221.1"/>
</dbReference>
<evidence type="ECO:0000256" key="7">
    <source>
        <dbReference type="SAM" id="Phobius"/>
    </source>
</evidence>
<dbReference type="GO" id="GO:0016323">
    <property type="term" value="C:basolateral plasma membrane"/>
    <property type="evidence" value="ECO:0007669"/>
    <property type="project" value="UniProtKB-SubCell"/>
</dbReference>
<dbReference type="Pfam" id="PF01733">
    <property type="entry name" value="Nucleoside_tran"/>
    <property type="match status" value="1"/>
</dbReference>
<evidence type="ECO:0000256" key="1">
    <source>
        <dbReference type="ARBA" id="ARBA00004554"/>
    </source>
</evidence>
<protein>
    <submittedName>
        <fullName evidence="9 10">Equilibrative nucleoside transporter 1-like</fullName>
    </submittedName>
</protein>
<feature type="transmembrane region" description="Helical" evidence="7">
    <location>
        <begin position="288"/>
        <end position="309"/>
    </location>
</feature>
<evidence type="ECO:0000313" key="9">
    <source>
        <dbReference type="RefSeq" id="XP_032821112.1"/>
    </source>
</evidence>
<feature type="transmembrane region" description="Helical" evidence="7">
    <location>
        <begin position="82"/>
        <end position="102"/>
    </location>
</feature>
<dbReference type="PANTHER" id="PTHR10332">
    <property type="entry name" value="EQUILIBRATIVE NUCLEOSIDE TRANSPORTER"/>
    <property type="match status" value="1"/>
</dbReference>
<keyword evidence="5 7" id="KW-1133">Transmembrane helix</keyword>
<feature type="transmembrane region" description="Helical" evidence="7">
    <location>
        <begin position="388"/>
        <end position="409"/>
    </location>
</feature>
<reference evidence="9 10" key="1">
    <citation type="submission" date="2025-04" db="UniProtKB">
        <authorList>
            <consortium name="RefSeq"/>
        </authorList>
    </citation>
    <scope>IDENTIFICATION</scope>
    <source>
        <tissue evidence="9 10">Sperm</tissue>
    </source>
</reference>